<feature type="region of interest" description="Disordered" evidence="1">
    <location>
        <begin position="1"/>
        <end position="30"/>
    </location>
</feature>
<accession>A0A4Z2FHV8</accession>
<keyword evidence="3" id="KW-1185">Reference proteome</keyword>
<organism evidence="2 3">
    <name type="scientific">Liparis tanakae</name>
    <name type="common">Tanaka's snailfish</name>
    <dbReference type="NCBI Taxonomy" id="230148"/>
    <lineage>
        <taxon>Eukaryota</taxon>
        <taxon>Metazoa</taxon>
        <taxon>Chordata</taxon>
        <taxon>Craniata</taxon>
        <taxon>Vertebrata</taxon>
        <taxon>Euteleostomi</taxon>
        <taxon>Actinopterygii</taxon>
        <taxon>Neopterygii</taxon>
        <taxon>Teleostei</taxon>
        <taxon>Neoteleostei</taxon>
        <taxon>Acanthomorphata</taxon>
        <taxon>Eupercaria</taxon>
        <taxon>Perciformes</taxon>
        <taxon>Cottioidei</taxon>
        <taxon>Cottales</taxon>
        <taxon>Liparidae</taxon>
        <taxon>Liparis</taxon>
    </lineage>
</organism>
<dbReference type="AlphaFoldDB" id="A0A4Z2FHV8"/>
<sequence length="102" mass="10846">MFCSQQLRSEVLGPRQSRASGSRTELRTTTRLPETCKKRMDMSSAAGGSVASRAGEYLRVEGLMQGAGLQVAGVPWVKASAHSRRASEGSRRAACCPPPSPP</sequence>
<evidence type="ECO:0000313" key="3">
    <source>
        <dbReference type="Proteomes" id="UP000314294"/>
    </source>
</evidence>
<dbReference type="EMBL" id="SRLO01001197">
    <property type="protein sequence ID" value="TNN40343.1"/>
    <property type="molecule type" value="Genomic_DNA"/>
</dbReference>
<reference evidence="2 3" key="1">
    <citation type="submission" date="2019-03" db="EMBL/GenBank/DDBJ databases">
        <title>First draft genome of Liparis tanakae, snailfish: a comprehensive survey of snailfish specific genes.</title>
        <authorList>
            <person name="Kim W."/>
            <person name="Song I."/>
            <person name="Jeong J.-H."/>
            <person name="Kim D."/>
            <person name="Kim S."/>
            <person name="Ryu S."/>
            <person name="Song J.Y."/>
            <person name="Lee S.K."/>
        </authorList>
    </citation>
    <scope>NUCLEOTIDE SEQUENCE [LARGE SCALE GENOMIC DNA]</scope>
    <source>
        <tissue evidence="2">Muscle</tissue>
    </source>
</reference>
<name>A0A4Z2FHV8_9TELE</name>
<proteinExistence type="predicted"/>
<gene>
    <name evidence="2" type="ORF">EYF80_049480</name>
</gene>
<protein>
    <submittedName>
        <fullName evidence="2">Uncharacterized protein</fullName>
    </submittedName>
</protein>
<feature type="region of interest" description="Disordered" evidence="1">
    <location>
        <begin position="80"/>
        <end position="102"/>
    </location>
</feature>
<comment type="caution">
    <text evidence="2">The sequence shown here is derived from an EMBL/GenBank/DDBJ whole genome shotgun (WGS) entry which is preliminary data.</text>
</comment>
<evidence type="ECO:0000256" key="1">
    <source>
        <dbReference type="SAM" id="MobiDB-lite"/>
    </source>
</evidence>
<dbReference type="Proteomes" id="UP000314294">
    <property type="component" value="Unassembled WGS sequence"/>
</dbReference>
<evidence type="ECO:0000313" key="2">
    <source>
        <dbReference type="EMBL" id="TNN40343.1"/>
    </source>
</evidence>